<feature type="compositionally biased region" description="Basic and acidic residues" evidence="1">
    <location>
        <begin position="642"/>
        <end position="655"/>
    </location>
</feature>
<gene>
    <name evidence="2" type="ORF">AC631_01794</name>
</gene>
<feature type="compositionally biased region" description="Polar residues" evidence="1">
    <location>
        <begin position="607"/>
        <end position="616"/>
    </location>
</feature>
<evidence type="ECO:0000313" key="2">
    <source>
        <dbReference type="EMBL" id="KSA02425.1"/>
    </source>
</evidence>
<dbReference type="OrthoDB" id="3260408at2759"/>
<protein>
    <recommendedName>
        <fullName evidence="4">Outer spore wall assembly protein SHE10</fullName>
    </recommendedName>
</protein>
<feature type="compositionally biased region" description="Acidic residues" evidence="1">
    <location>
        <begin position="656"/>
        <end position="665"/>
    </location>
</feature>
<comment type="caution">
    <text evidence="2">The sequence shown here is derived from an EMBL/GenBank/DDBJ whole genome shotgun (WGS) entry which is preliminary data.</text>
</comment>
<evidence type="ECO:0008006" key="4">
    <source>
        <dbReference type="Google" id="ProtNLM"/>
    </source>
</evidence>
<proteinExistence type="predicted"/>
<keyword evidence="3" id="KW-1185">Reference proteome</keyword>
<name>A0A0V1Q1T1_9ASCO</name>
<dbReference type="Proteomes" id="UP000054251">
    <property type="component" value="Unassembled WGS sequence"/>
</dbReference>
<organism evidence="2 3">
    <name type="scientific">Debaryomyces fabryi</name>
    <dbReference type="NCBI Taxonomy" id="58627"/>
    <lineage>
        <taxon>Eukaryota</taxon>
        <taxon>Fungi</taxon>
        <taxon>Dikarya</taxon>
        <taxon>Ascomycota</taxon>
        <taxon>Saccharomycotina</taxon>
        <taxon>Pichiomycetes</taxon>
        <taxon>Debaryomycetaceae</taxon>
        <taxon>Debaryomyces</taxon>
    </lineage>
</organism>
<evidence type="ECO:0000256" key="1">
    <source>
        <dbReference type="SAM" id="MobiDB-lite"/>
    </source>
</evidence>
<evidence type="ECO:0000313" key="3">
    <source>
        <dbReference type="Proteomes" id="UP000054251"/>
    </source>
</evidence>
<dbReference type="RefSeq" id="XP_015468527.1">
    <property type="nucleotide sequence ID" value="XM_015610624.1"/>
</dbReference>
<dbReference type="GeneID" id="26838803"/>
<dbReference type="EMBL" id="LMYN01000027">
    <property type="protein sequence ID" value="KSA02425.1"/>
    <property type="molecule type" value="Genomic_DNA"/>
</dbReference>
<feature type="region of interest" description="Disordered" evidence="1">
    <location>
        <begin position="599"/>
        <end position="665"/>
    </location>
</feature>
<dbReference type="AlphaFoldDB" id="A0A0V1Q1T1"/>
<accession>A0A0V1Q1T1</accession>
<reference evidence="2 3" key="1">
    <citation type="submission" date="2015-11" db="EMBL/GenBank/DDBJ databases">
        <title>The genome of Debaryomyces fabryi.</title>
        <authorList>
            <person name="Tafer H."/>
            <person name="Lopandic K."/>
        </authorList>
    </citation>
    <scope>NUCLEOTIDE SEQUENCE [LARGE SCALE GENOMIC DNA]</scope>
    <source>
        <strain evidence="2 3">CBS 789</strain>
    </source>
</reference>
<sequence length="665" mass="77202">MPGILKWMVPLTILTYVIYVINFICPQQSSTILVNNLTCESYAYIKPSIDPYVNTVTTKLREISSALHIDHLLHQISNRASEFSATLEPWSSQIREKSHRFVQRFNLGFTPLVSLMKSTIFEINVRIAPKLRVWVDKLKIYTQVRFIRSWEFLQFNAHIMWAKLSYKTNDIFSNQIRPFIRVYLVKIENSSSYLILKHYFHEYKLDVIVDCISRSYKDLMDVNSFQEKSDFLKTEFKNLMHFKTDKVPKANDEEVAEVVKDILEEITSPVVLSTSISESIVTDSTITSAQADSSIDESDSDSDEPITILLTSTRYVTLKTETNEPSFVDNSIGRKIEEEINYWENKVNKTLNSALKNLSKDMSSSVNSSIERIKPKLSDQFTQIQQTNYKHYQELNKMINAIDKDSAQIQEEDRIIESSDDSNREYFSRQDMRDKISESLTYCESEINDIKESMNKNHHEILRDYFKEIQETIDVLESFAELTIQEFSNRLHALIAILENEQEFDDAITWKAWKRFHKIKQDIFNARDLLFNQANDYQNDFSIDVIPVGLENWSAYMKNVYFHANFLTNDNEEYLKLVRAKANVAFQLREGLIDKLEESKKTDSQDFDQSSTTEGSATQATEDEQAATFSSDENALEEEESEGSRLDYESGHDSDESGPDSEDQD</sequence>